<comment type="caution">
    <text evidence="1">The sequence shown here is derived from an EMBL/GenBank/DDBJ whole genome shotgun (WGS) entry which is preliminary data.</text>
</comment>
<dbReference type="Proteomes" id="UP000660381">
    <property type="component" value="Unassembled WGS sequence"/>
</dbReference>
<accession>A0ABR8J811</accession>
<protein>
    <submittedName>
        <fullName evidence="1">Glycosyl hydrolase family 31</fullName>
    </submittedName>
</protein>
<sequence>MTLGHLAIVKDGKIELLDPVSIPEGTKVFIIPIVLEPDTEAREDWENFSLNNLNQCYAENEPEYTLESIQEYNPNYERR</sequence>
<organism evidence="1 2">
    <name type="scientific">Anabaena catenula FACHB-362</name>
    <dbReference type="NCBI Taxonomy" id="2692877"/>
    <lineage>
        <taxon>Bacteria</taxon>
        <taxon>Bacillati</taxon>
        <taxon>Cyanobacteriota</taxon>
        <taxon>Cyanophyceae</taxon>
        <taxon>Nostocales</taxon>
        <taxon>Nostocaceae</taxon>
        <taxon>Anabaena</taxon>
    </lineage>
</organism>
<keyword evidence="1" id="KW-0378">Hydrolase</keyword>
<dbReference type="EMBL" id="JACJTQ010000050">
    <property type="protein sequence ID" value="MBD2694506.1"/>
    <property type="molecule type" value="Genomic_DNA"/>
</dbReference>
<proteinExistence type="predicted"/>
<evidence type="ECO:0000313" key="2">
    <source>
        <dbReference type="Proteomes" id="UP000660381"/>
    </source>
</evidence>
<dbReference type="RefSeq" id="WP_190908665.1">
    <property type="nucleotide sequence ID" value="NZ_JACJTQ010000050.1"/>
</dbReference>
<name>A0ABR8J811_9NOST</name>
<dbReference type="GO" id="GO:0016787">
    <property type="term" value="F:hydrolase activity"/>
    <property type="evidence" value="ECO:0007669"/>
    <property type="project" value="UniProtKB-KW"/>
</dbReference>
<keyword evidence="2" id="KW-1185">Reference proteome</keyword>
<gene>
    <name evidence="1" type="ORF">H6G68_22630</name>
</gene>
<reference evidence="1 2" key="1">
    <citation type="journal article" date="2020" name="ISME J.">
        <title>Comparative genomics reveals insights into cyanobacterial evolution and habitat adaptation.</title>
        <authorList>
            <person name="Chen M.Y."/>
            <person name="Teng W.K."/>
            <person name="Zhao L."/>
            <person name="Hu C.X."/>
            <person name="Zhou Y.K."/>
            <person name="Han B.P."/>
            <person name="Song L.R."/>
            <person name="Shu W.S."/>
        </authorList>
    </citation>
    <scope>NUCLEOTIDE SEQUENCE [LARGE SCALE GENOMIC DNA]</scope>
    <source>
        <strain evidence="1 2">FACHB-362</strain>
    </source>
</reference>
<evidence type="ECO:0000313" key="1">
    <source>
        <dbReference type="EMBL" id="MBD2694506.1"/>
    </source>
</evidence>